<evidence type="ECO:0000259" key="7">
    <source>
        <dbReference type="PROSITE" id="PS52018"/>
    </source>
</evidence>
<comment type="caution">
    <text evidence="6">Lacks conserved residue(s) required for the propagation of feature annotation.</text>
</comment>
<sequence length="108" mass="12502">MNACALWANQNKKPIAFSTSNAGSFTADFYNQKNDLDKIDWNAVNARDFRGRLTQERKQAEFLMFDWFPWSLVEHVGVFDQNRLKLVQAAIAAGSHQPTIQIENSWYF</sequence>
<dbReference type="AlphaFoldDB" id="L7CET9"/>
<organism evidence="8 9">
    <name type="scientific">Rhodopirellula baltica SWK14</name>
    <dbReference type="NCBI Taxonomy" id="993516"/>
    <lineage>
        <taxon>Bacteria</taxon>
        <taxon>Pseudomonadati</taxon>
        <taxon>Planctomycetota</taxon>
        <taxon>Planctomycetia</taxon>
        <taxon>Pirellulales</taxon>
        <taxon>Pirellulaceae</taxon>
        <taxon>Rhodopirellula</taxon>
    </lineage>
</organism>
<dbReference type="InterPro" id="IPR029494">
    <property type="entry name" value="DarT"/>
</dbReference>
<feature type="domain" description="DarT" evidence="7">
    <location>
        <begin position="1"/>
        <end position="108"/>
    </location>
</feature>
<evidence type="ECO:0000256" key="5">
    <source>
        <dbReference type="ARBA" id="ARBA00023125"/>
    </source>
</evidence>
<dbReference type="PATRIC" id="fig|993516.3.peg.3889"/>
<evidence type="ECO:0000256" key="3">
    <source>
        <dbReference type="ARBA" id="ARBA00022679"/>
    </source>
</evidence>
<name>L7CET9_RHOBT</name>
<evidence type="ECO:0000313" key="9">
    <source>
        <dbReference type="Proteomes" id="UP000010959"/>
    </source>
</evidence>
<dbReference type="GO" id="GO:0016779">
    <property type="term" value="F:nucleotidyltransferase activity"/>
    <property type="evidence" value="ECO:0007669"/>
    <property type="project" value="UniProtKB-KW"/>
</dbReference>
<evidence type="ECO:0000313" key="8">
    <source>
        <dbReference type="EMBL" id="ELP32508.1"/>
    </source>
</evidence>
<reference evidence="8 9" key="1">
    <citation type="journal article" date="2013" name="Mar. Genomics">
        <title>Expression of sulfatases in Rhodopirellula baltica and the diversity of sulfatases in the genus Rhodopirellula.</title>
        <authorList>
            <person name="Wegner C.E."/>
            <person name="Richter-Heitmann T."/>
            <person name="Klindworth A."/>
            <person name="Klockow C."/>
            <person name="Richter M."/>
            <person name="Achstetter T."/>
            <person name="Glockner F.O."/>
            <person name="Harder J."/>
        </authorList>
    </citation>
    <scope>NUCLEOTIDE SEQUENCE [LARGE SCALE GENOMIC DNA]</scope>
    <source>
        <strain evidence="8 9">SWK14</strain>
    </source>
</reference>
<evidence type="ECO:0000256" key="4">
    <source>
        <dbReference type="ARBA" id="ARBA00022695"/>
    </source>
</evidence>
<keyword evidence="4" id="KW-0548">Nucleotidyltransferase</keyword>
<dbReference type="GO" id="GO:0003677">
    <property type="term" value="F:DNA binding"/>
    <property type="evidence" value="ECO:0007669"/>
    <property type="project" value="UniProtKB-UniRule"/>
</dbReference>
<dbReference type="EMBL" id="AMWG01000103">
    <property type="protein sequence ID" value="ELP32508.1"/>
    <property type="molecule type" value="Genomic_DNA"/>
</dbReference>
<dbReference type="Proteomes" id="UP000010959">
    <property type="component" value="Unassembled WGS sequence"/>
</dbReference>
<keyword evidence="5 6" id="KW-0238">DNA-binding</keyword>
<gene>
    <name evidence="8" type="ORF">RBSWK_03640</name>
</gene>
<accession>L7CET9</accession>
<comment type="similarity">
    <text evidence="6">Belongs to the DarT ADP-ribosyltransferase family.</text>
</comment>
<dbReference type="PROSITE" id="PS52018">
    <property type="entry name" value="DART"/>
    <property type="match status" value="1"/>
</dbReference>
<protein>
    <recommendedName>
        <fullName evidence="7">DarT domain-containing protein</fullName>
    </recommendedName>
</protein>
<dbReference type="Pfam" id="PF14487">
    <property type="entry name" value="DarT"/>
    <property type="match status" value="1"/>
</dbReference>
<keyword evidence="3" id="KW-0808">Transferase</keyword>
<evidence type="ECO:0000256" key="2">
    <source>
        <dbReference type="ARBA" id="ARBA00022676"/>
    </source>
</evidence>
<comment type="caution">
    <text evidence="8">The sequence shown here is derived from an EMBL/GenBank/DDBJ whole genome shotgun (WGS) entry which is preliminary data.</text>
</comment>
<proteinExistence type="inferred from homology"/>
<keyword evidence="2" id="KW-0328">Glycosyltransferase</keyword>
<evidence type="ECO:0000256" key="1">
    <source>
        <dbReference type="ARBA" id="ARBA00022649"/>
    </source>
</evidence>
<evidence type="ECO:0000256" key="6">
    <source>
        <dbReference type="PROSITE-ProRule" id="PRU01362"/>
    </source>
</evidence>
<keyword evidence="1 6" id="KW-1277">Toxin-antitoxin system</keyword>
<dbReference type="GO" id="GO:0016757">
    <property type="term" value="F:glycosyltransferase activity"/>
    <property type="evidence" value="ECO:0007669"/>
    <property type="project" value="UniProtKB-KW"/>
</dbReference>